<dbReference type="Proteomes" id="UP001209540">
    <property type="component" value="Unassembled WGS sequence"/>
</dbReference>
<dbReference type="AlphaFoldDB" id="A0AAD5PKE6"/>
<dbReference type="GO" id="GO:0000976">
    <property type="term" value="F:transcription cis-regulatory region binding"/>
    <property type="evidence" value="ECO:0007669"/>
    <property type="project" value="TreeGrafter"/>
</dbReference>
<dbReference type="GO" id="GO:0003682">
    <property type="term" value="F:chromatin binding"/>
    <property type="evidence" value="ECO:0007669"/>
    <property type="project" value="TreeGrafter"/>
</dbReference>
<dbReference type="GO" id="GO:0016251">
    <property type="term" value="F:RNA polymerase II general transcription initiation factor activity"/>
    <property type="evidence" value="ECO:0007669"/>
    <property type="project" value="TreeGrafter"/>
</dbReference>
<dbReference type="EMBL" id="JAIXMP010000001">
    <property type="protein sequence ID" value="KAI9278502.1"/>
    <property type="molecule type" value="Genomic_DNA"/>
</dbReference>
<comment type="caution">
    <text evidence="1">The sequence shown here is derived from an EMBL/GenBank/DDBJ whole genome shotgun (WGS) entry which is preliminary data.</text>
</comment>
<proteinExistence type="predicted"/>
<dbReference type="GO" id="GO:0005669">
    <property type="term" value="C:transcription factor TFIID complex"/>
    <property type="evidence" value="ECO:0007669"/>
    <property type="project" value="InterPro"/>
</dbReference>
<dbReference type="PANTHER" id="PTHR15137">
    <property type="entry name" value="TRANSCRIPTION INITIATION FACTOR TFIID"/>
    <property type="match status" value="1"/>
</dbReference>
<gene>
    <name evidence="1" type="ORF">BDA99DRAFT_8596</name>
</gene>
<reference evidence="1" key="2">
    <citation type="submission" date="2023-02" db="EMBL/GenBank/DDBJ databases">
        <authorList>
            <consortium name="DOE Joint Genome Institute"/>
            <person name="Mondo S.J."/>
            <person name="Chang Y."/>
            <person name="Wang Y."/>
            <person name="Ahrendt S."/>
            <person name="Andreopoulos W."/>
            <person name="Barry K."/>
            <person name="Beard J."/>
            <person name="Benny G.L."/>
            <person name="Blankenship S."/>
            <person name="Bonito G."/>
            <person name="Cuomo C."/>
            <person name="Desiro A."/>
            <person name="Gervers K.A."/>
            <person name="Hundley H."/>
            <person name="Kuo A."/>
            <person name="LaButti K."/>
            <person name="Lang B.F."/>
            <person name="Lipzen A."/>
            <person name="O'Donnell K."/>
            <person name="Pangilinan J."/>
            <person name="Reynolds N."/>
            <person name="Sandor L."/>
            <person name="Smith M.W."/>
            <person name="Tsang A."/>
            <person name="Grigoriev I.V."/>
            <person name="Stajich J.E."/>
            <person name="Spatafora J.W."/>
        </authorList>
    </citation>
    <scope>NUCLEOTIDE SEQUENCE</scope>
    <source>
        <strain evidence="1">RSA 2281</strain>
    </source>
</reference>
<dbReference type="InterPro" id="IPR042097">
    <property type="entry name" value="Aminopeptidase_N-like_N_sf"/>
</dbReference>
<dbReference type="Gene3D" id="2.60.40.1730">
    <property type="entry name" value="tricorn interacting facor f3 domain"/>
    <property type="match status" value="1"/>
</dbReference>
<protein>
    <submittedName>
        <fullName evidence="1">Uncharacterized protein</fullName>
    </submittedName>
</protein>
<accession>A0AAD5PKE6</accession>
<dbReference type="SUPFAM" id="SSF63737">
    <property type="entry name" value="Leukotriene A4 hydrolase N-terminal domain"/>
    <property type="match status" value="1"/>
</dbReference>
<evidence type="ECO:0000313" key="2">
    <source>
        <dbReference type="Proteomes" id="UP001209540"/>
    </source>
</evidence>
<evidence type="ECO:0000313" key="1">
    <source>
        <dbReference type="EMBL" id="KAI9278502.1"/>
    </source>
</evidence>
<organism evidence="1 2">
    <name type="scientific">Phascolomyces articulosus</name>
    <dbReference type="NCBI Taxonomy" id="60185"/>
    <lineage>
        <taxon>Eukaryota</taxon>
        <taxon>Fungi</taxon>
        <taxon>Fungi incertae sedis</taxon>
        <taxon>Mucoromycota</taxon>
        <taxon>Mucoromycotina</taxon>
        <taxon>Mucoromycetes</taxon>
        <taxon>Mucorales</taxon>
        <taxon>Lichtheimiaceae</taxon>
        <taxon>Phascolomyces</taxon>
    </lineage>
</organism>
<dbReference type="GO" id="GO:0006367">
    <property type="term" value="P:transcription initiation at RNA polymerase II promoter"/>
    <property type="evidence" value="ECO:0007669"/>
    <property type="project" value="TreeGrafter"/>
</dbReference>
<dbReference type="InterPro" id="IPR037813">
    <property type="entry name" value="TAF2"/>
</dbReference>
<dbReference type="PANTHER" id="PTHR15137:SF9">
    <property type="entry name" value="TRANSCRIPTION INITIATION FACTOR TFIID SUBUNIT 2"/>
    <property type="match status" value="1"/>
</dbReference>
<name>A0AAD5PKE6_9FUNG</name>
<sequence length="120" mass="13876">MQRAFTLSHERFVLDIDPTRRYIKGSAELTIQPLQKRLSNIRINCRQCKITGVQVNGERVRHSYADPVSELTLGEDTTVAYHNVYKSKYLNALREADEGELLIPIPDSCIKQVKRKQLNY</sequence>
<reference evidence="1" key="1">
    <citation type="journal article" date="2022" name="IScience">
        <title>Evolution of zygomycete secretomes and the origins of terrestrial fungal ecologies.</title>
        <authorList>
            <person name="Chang Y."/>
            <person name="Wang Y."/>
            <person name="Mondo S."/>
            <person name="Ahrendt S."/>
            <person name="Andreopoulos W."/>
            <person name="Barry K."/>
            <person name="Beard J."/>
            <person name="Benny G.L."/>
            <person name="Blankenship S."/>
            <person name="Bonito G."/>
            <person name="Cuomo C."/>
            <person name="Desiro A."/>
            <person name="Gervers K.A."/>
            <person name="Hundley H."/>
            <person name="Kuo A."/>
            <person name="LaButti K."/>
            <person name="Lang B.F."/>
            <person name="Lipzen A."/>
            <person name="O'Donnell K."/>
            <person name="Pangilinan J."/>
            <person name="Reynolds N."/>
            <person name="Sandor L."/>
            <person name="Smith M.E."/>
            <person name="Tsang A."/>
            <person name="Grigoriev I.V."/>
            <person name="Stajich J.E."/>
            <person name="Spatafora J.W."/>
        </authorList>
    </citation>
    <scope>NUCLEOTIDE SEQUENCE</scope>
    <source>
        <strain evidence="1">RSA 2281</strain>
    </source>
</reference>
<keyword evidence="2" id="KW-1185">Reference proteome</keyword>